<dbReference type="Gene3D" id="3.30.1450.10">
    <property type="match status" value="1"/>
</dbReference>
<evidence type="ECO:0000256" key="2">
    <source>
        <dbReference type="ARBA" id="ARBA00022729"/>
    </source>
</evidence>
<dbReference type="STRING" id="739.GCA_001059425_01820"/>
<evidence type="ECO:0000313" key="10">
    <source>
        <dbReference type="Proteomes" id="UP000032871"/>
    </source>
</evidence>
<evidence type="ECO:0000259" key="8">
    <source>
        <dbReference type="PROSITE" id="PS51123"/>
    </source>
</evidence>
<dbReference type="Gene3D" id="3.30.1330.60">
    <property type="entry name" value="OmpA-like domain"/>
    <property type="match status" value="1"/>
</dbReference>
<organism evidence="9 10">
    <name type="scientific">Aggregatibacter segnis ATCC 33393</name>
    <dbReference type="NCBI Taxonomy" id="888057"/>
    <lineage>
        <taxon>Bacteria</taxon>
        <taxon>Pseudomonadati</taxon>
        <taxon>Pseudomonadota</taxon>
        <taxon>Gammaproteobacteria</taxon>
        <taxon>Pasteurellales</taxon>
        <taxon>Pasteurellaceae</taxon>
        <taxon>Aggregatibacter</taxon>
    </lineage>
</organism>
<sequence length="273" mass="30258">MTLAKMLLSTIAATMLVACGNLSHVSKDGAPVENTQLVWPKVEDSTFNHDGSQYGSWPNWDNVRMIEKGMNKDQLYYLIGRPHFAEGLFGVREWDYVFNYRENGANKVCQFKVLFDSEMNAQNFYWYPNGCNSNYSFSLSGDFLFDFNKDTLTAQGVEVIDNIAQQLKSAKAKEVTVDGYTDRLGSDRYNLALSQRRADRVKARLAELGLKAHIVAIGHGKANQVKACDGSGQALKDCLAPNRRVEISSSGSLVKAEGTKTMGKTGPAPLYSK</sequence>
<dbReference type="InterPro" id="IPR007450">
    <property type="entry name" value="BamE_dom"/>
</dbReference>
<dbReference type="InterPro" id="IPR006664">
    <property type="entry name" value="OMP_bac"/>
</dbReference>
<evidence type="ECO:0000256" key="1">
    <source>
        <dbReference type="ARBA" id="ARBA00004442"/>
    </source>
</evidence>
<dbReference type="InterPro" id="IPR006665">
    <property type="entry name" value="OmpA-like"/>
</dbReference>
<reference evidence="9 10" key="1">
    <citation type="submission" date="2010-12" db="EMBL/GenBank/DDBJ databases">
        <authorList>
            <person name="Muzny D."/>
            <person name="Qin X."/>
            <person name="Deng J."/>
            <person name="Jiang H."/>
            <person name="Liu Y."/>
            <person name="Qu J."/>
            <person name="Song X.-Z."/>
            <person name="Zhang L."/>
            <person name="Thornton R."/>
            <person name="Coyle M."/>
            <person name="Francisco L."/>
            <person name="Jackson L."/>
            <person name="Javaid M."/>
            <person name="Korchina V."/>
            <person name="Kovar C."/>
            <person name="Mata R."/>
            <person name="Mathew T."/>
            <person name="Ngo R."/>
            <person name="Nguyen L."/>
            <person name="Nguyen N."/>
            <person name="Okwuonu G."/>
            <person name="Ongeri F."/>
            <person name="Pham C."/>
            <person name="Simmons D."/>
            <person name="Wilczek-Boney K."/>
            <person name="Hale W."/>
            <person name="Jakkamsetti A."/>
            <person name="Pham P."/>
            <person name="Ruth R."/>
            <person name="San Lucas F."/>
            <person name="Warren J."/>
            <person name="Zhang J."/>
            <person name="Zhao Z."/>
            <person name="Zhou C."/>
            <person name="Zhu D."/>
            <person name="Lee S."/>
            <person name="Bess C."/>
            <person name="Blankenburg K."/>
            <person name="Forbes L."/>
            <person name="Fu Q."/>
            <person name="Gubbala S."/>
            <person name="Hirani K."/>
            <person name="Jayaseelan J.C."/>
            <person name="Lara F."/>
            <person name="Munidasa M."/>
            <person name="Palculict T."/>
            <person name="Patil S."/>
            <person name="Pu L.-L."/>
            <person name="Saada N."/>
            <person name="Tang L."/>
            <person name="Weissenberger G."/>
            <person name="Zhu Y."/>
            <person name="Hemphill L."/>
            <person name="Shang Y."/>
            <person name="Youmans B."/>
            <person name="Ayvaz T."/>
            <person name="Ross M."/>
            <person name="Santibanez J."/>
            <person name="Aqrawi P."/>
            <person name="Gross S."/>
            <person name="Joshi V."/>
            <person name="Fowler G."/>
            <person name="Nazareth L."/>
            <person name="Reid J."/>
            <person name="Worley K."/>
            <person name="Petrosino J."/>
            <person name="Highlander S."/>
            <person name="Gibbs R."/>
        </authorList>
    </citation>
    <scope>NUCLEOTIDE SEQUENCE [LARGE SCALE GENOMIC DNA]</scope>
    <source>
        <strain evidence="9 10">ATCC 33393</strain>
    </source>
</reference>
<dbReference type="RefSeq" id="WP_005715726.1">
    <property type="nucleotide sequence ID" value="NZ_GL622200.1"/>
</dbReference>
<dbReference type="InterPro" id="IPR050330">
    <property type="entry name" value="Bact_OuterMem_StrucFunc"/>
</dbReference>
<evidence type="ECO:0000313" key="9">
    <source>
        <dbReference type="EMBL" id="EFU68228.1"/>
    </source>
</evidence>
<dbReference type="PANTHER" id="PTHR30329">
    <property type="entry name" value="STATOR ELEMENT OF FLAGELLAR MOTOR COMPLEX"/>
    <property type="match status" value="1"/>
</dbReference>
<keyword evidence="10" id="KW-1185">Reference proteome</keyword>
<protein>
    <submittedName>
        <fullName evidence="9">Lipoprotein PlpD</fullName>
    </submittedName>
</protein>
<dbReference type="InterPro" id="IPR037873">
    <property type="entry name" value="BamE-like"/>
</dbReference>
<dbReference type="OrthoDB" id="1149075at2"/>
<dbReference type="CDD" id="cd07185">
    <property type="entry name" value="OmpA_C-like"/>
    <property type="match status" value="1"/>
</dbReference>
<dbReference type="SUPFAM" id="SSF103088">
    <property type="entry name" value="OmpA-like"/>
    <property type="match status" value="1"/>
</dbReference>
<dbReference type="Pfam" id="PF04355">
    <property type="entry name" value="BamE"/>
    <property type="match status" value="1"/>
</dbReference>
<proteinExistence type="predicted"/>
<feature type="signal peptide" evidence="7">
    <location>
        <begin position="1"/>
        <end position="20"/>
    </location>
</feature>
<dbReference type="GO" id="GO:0009279">
    <property type="term" value="C:cell outer membrane"/>
    <property type="evidence" value="ECO:0007669"/>
    <property type="project" value="UniProtKB-SubCell"/>
</dbReference>
<dbReference type="EMBL" id="AEPS01000002">
    <property type="protein sequence ID" value="EFU68228.1"/>
    <property type="molecule type" value="Genomic_DNA"/>
</dbReference>
<keyword evidence="9" id="KW-0449">Lipoprotein</keyword>
<dbReference type="Proteomes" id="UP000032871">
    <property type="component" value="Unassembled WGS sequence"/>
</dbReference>
<dbReference type="PRINTS" id="PR01021">
    <property type="entry name" value="OMPADOMAIN"/>
</dbReference>
<dbReference type="PANTHER" id="PTHR30329:SF21">
    <property type="entry name" value="LIPOPROTEIN YIAD-RELATED"/>
    <property type="match status" value="1"/>
</dbReference>
<dbReference type="PROSITE" id="PS51123">
    <property type="entry name" value="OMPA_2"/>
    <property type="match status" value="1"/>
</dbReference>
<evidence type="ECO:0000256" key="6">
    <source>
        <dbReference type="SAM" id="MobiDB-lite"/>
    </source>
</evidence>
<dbReference type="AlphaFoldDB" id="E6KVB9"/>
<accession>E6KVB9</accession>
<keyword evidence="4" id="KW-0998">Cell outer membrane</keyword>
<keyword evidence="3 5" id="KW-0472">Membrane</keyword>
<name>E6KVB9_9PAST</name>
<dbReference type="GeneID" id="60799508"/>
<feature type="domain" description="OmpA-like" evidence="8">
    <location>
        <begin position="132"/>
        <end position="253"/>
    </location>
</feature>
<dbReference type="Pfam" id="PF00691">
    <property type="entry name" value="OmpA"/>
    <property type="match status" value="1"/>
</dbReference>
<dbReference type="InterPro" id="IPR036737">
    <property type="entry name" value="OmpA-like_sf"/>
</dbReference>
<evidence type="ECO:0000256" key="5">
    <source>
        <dbReference type="PROSITE-ProRule" id="PRU00473"/>
    </source>
</evidence>
<comment type="caution">
    <text evidence="9">The sequence shown here is derived from an EMBL/GenBank/DDBJ whole genome shotgun (WGS) entry which is preliminary data.</text>
</comment>
<dbReference type="HOGENOM" id="CLU_016890_11_0_6"/>
<keyword evidence="2 7" id="KW-0732">Signal</keyword>
<evidence type="ECO:0000256" key="7">
    <source>
        <dbReference type="SAM" id="SignalP"/>
    </source>
</evidence>
<gene>
    <name evidence="9" type="primary">plp</name>
    <name evidence="9" type="ORF">HMPREF9064_0101</name>
</gene>
<feature type="region of interest" description="Disordered" evidence="6">
    <location>
        <begin position="250"/>
        <end position="273"/>
    </location>
</feature>
<evidence type="ECO:0000256" key="4">
    <source>
        <dbReference type="ARBA" id="ARBA00023237"/>
    </source>
</evidence>
<evidence type="ECO:0000256" key="3">
    <source>
        <dbReference type="ARBA" id="ARBA00023136"/>
    </source>
</evidence>
<feature type="chain" id="PRO_5003207487" evidence="7">
    <location>
        <begin position="21"/>
        <end position="273"/>
    </location>
</feature>
<dbReference type="PROSITE" id="PS51257">
    <property type="entry name" value="PROKAR_LIPOPROTEIN"/>
    <property type="match status" value="1"/>
</dbReference>
<comment type="subcellular location">
    <subcellularLocation>
        <location evidence="1">Cell outer membrane</location>
    </subcellularLocation>
</comment>